<dbReference type="NCBIfam" id="TIGR00080">
    <property type="entry name" value="pimt"/>
    <property type="match status" value="1"/>
</dbReference>
<dbReference type="FunFam" id="3.40.50.150:FF:000010">
    <property type="entry name" value="Protein-L-isoaspartate O-methyltransferase"/>
    <property type="match status" value="1"/>
</dbReference>
<evidence type="ECO:0000256" key="5">
    <source>
        <dbReference type="ARBA" id="ARBA00022679"/>
    </source>
</evidence>
<dbReference type="EMBL" id="CP001848">
    <property type="protein sequence ID" value="ADB17560.1"/>
    <property type="molecule type" value="Genomic_DNA"/>
</dbReference>
<dbReference type="InterPro" id="IPR000682">
    <property type="entry name" value="PCMT"/>
</dbReference>
<dbReference type="GO" id="GO:0032259">
    <property type="term" value="P:methylation"/>
    <property type="evidence" value="ECO:0007669"/>
    <property type="project" value="UniProtKB-KW"/>
</dbReference>
<evidence type="ECO:0000256" key="7">
    <source>
        <dbReference type="HAMAP-Rule" id="MF_00090"/>
    </source>
</evidence>
<evidence type="ECO:0000313" key="8">
    <source>
        <dbReference type="EMBL" id="ADB17560.1"/>
    </source>
</evidence>
<keyword evidence="4 7" id="KW-0489">Methyltransferase</keyword>
<dbReference type="Proteomes" id="UP000001887">
    <property type="component" value="Chromosome"/>
</dbReference>
<dbReference type="Pfam" id="PF01135">
    <property type="entry name" value="PCMT"/>
    <property type="match status" value="1"/>
</dbReference>
<keyword evidence="3 7" id="KW-0963">Cytoplasm</keyword>
<evidence type="ECO:0000313" key="9">
    <source>
        <dbReference type="Proteomes" id="UP000001887"/>
    </source>
</evidence>
<evidence type="ECO:0000256" key="2">
    <source>
        <dbReference type="ARBA" id="ARBA00005369"/>
    </source>
</evidence>
<dbReference type="KEGG" id="psl:Psta_2895"/>
<protein>
    <recommendedName>
        <fullName evidence="7">Protein-L-isoaspartate O-methyltransferase</fullName>
        <ecNumber evidence="7">2.1.1.77</ecNumber>
    </recommendedName>
    <alternativeName>
        <fullName evidence="7">L-isoaspartyl protein carboxyl methyltransferase</fullName>
    </alternativeName>
    <alternativeName>
        <fullName evidence="7">Protein L-isoaspartyl methyltransferase</fullName>
    </alternativeName>
    <alternativeName>
        <fullName evidence="7">Protein-beta-aspartate methyltransferase</fullName>
        <shortName evidence="7">PIMT</shortName>
    </alternativeName>
</protein>
<dbReference type="CDD" id="cd02440">
    <property type="entry name" value="AdoMet_MTases"/>
    <property type="match status" value="1"/>
</dbReference>
<keyword evidence="6 7" id="KW-0949">S-adenosyl-L-methionine</keyword>
<dbReference type="GO" id="GO:0005737">
    <property type="term" value="C:cytoplasm"/>
    <property type="evidence" value="ECO:0007669"/>
    <property type="project" value="UniProtKB-SubCell"/>
</dbReference>
<keyword evidence="9" id="KW-1185">Reference proteome</keyword>
<dbReference type="PROSITE" id="PS01279">
    <property type="entry name" value="PCMT"/>
    <property type="match status" value="1"/>
</dbReference>
<dbReference type="eggNOG" id="COG2518">
    <property type="taxonomic scope" value="Bacteria"/>
</dbReference>
<comment type="function">
    <text evidence="7">Catalyzes the methyl esterification of L-isoaspartyl residues in peptides and proteins that result from spontaneous decomposition of normal L-aspartyl and L-asparaginyl residues. It plays a role in the repair and/or degradation of damaged proteins.</text>
</comment>
<dbReference type="InterPro" id="IPR029063">
    <property type="entry name" value="SAM-dependent_MTases_sf"/>
</dbReference>
<dbReference type="PANTHER" id="PTHR11579:SF0">
    <property type="entry name" value="PROTEIN-L-ISOASPARTATE(D-ASPARTATE) O-METHYLTRANSFERASE"/>
    <property type="match status" value="1"/>
</dbReference>
<dbReference type="HOGENOM" id="CLU_043271_0_0_0"/>
<dbReference type="AlphaFoldDB" id="D2R8L9"/>
<evidence type="ECO:0000256" key="1">
    <source>
        <dbReference type="ARBA" id="ARBA00004496"/>
    </source>
</evidence>
<dbReference type="NCBIfam" id="NF001453">
    <property type="entry name" value="PRK00312.1"/>
    <property type="match status" value="1"/>
</dbReference>
<proteinExistence type="inferred from homology"/>
<comment type="catalytic activity">
    <reaction evidence="7">
        <text>[protein]-L-isoaspartate + S-adenosyl-L-methionine = [protein]-L-isoaspartate alpha-methyl ester + S-adenosyl-L-homocysteine</text>
        <dbReference type="Rhea" id="RHEA:12705"/>
        <dbReference type="Rhea" id="RHEA-COMP:12143"/>
        <dbReference type="Rhea" id="RHEA-COMP:12144"/>
        <dbReference type="ChEBI" id="CHEBI:57856"/>
        <dbReference type="ChEBI" id="CHEBI:59789"/>
        <dbReference type="ChEBI" id="CHEBI:90596"/>
        <dbReference type="ChEBI" id="CHEBI:90598"/>
        <dbReference type="EC" id="2.1.1.77"/>
    </reaction>
</comment>
<evidence type="ECO:0000256" key="6">
    <source>
        <dbReference type="ARBA" id="ARBA00022691"/>
    </source>
</evidence>
<dbReference type="HAMAP" id="MF_00090">
    <property type="entry name" value="PIMT"/>
    <property type="match status" value="1"/>
</dbReference>
<reference evidence="8 9" key="1">
    <citation type="journal article" date="2009" name="Stand. Genomic Sci.">
        <title>Complete genome sequence of Pirellula staleyi type strain (ATCC 27377).</title>
        <authorList>
            <person name="Clum A."/>
            <person name="Tindall B.J."/>
            <person name="Sikorski J."/>
            <person name="Ivanova N."/>
            <person name="Mavrommatis K."/>
            <person name="Lucas S."/>
            <person name="Glavina del Rio T."/>
            <person name="Nolan M."/>
            <person name="Chen F."/>
            <person name="Tice H."/>
            <person name="Pitluck S."/>
            <person name="Cheng J.F."/>
            <person name="Chertkov O."/>
            <person name="Brettin T."/>
            <person name="Han C."/>
            <person name="Detter J.C."/>
            <person name="Kuske C."/>
            <person name="Bruce D."/>
            <person name="Goodwin L."/>
            <person name="Ovchinikova G."/>
            <person name="Pati A."/>
            <person name="Mikhailova N."/>
            <person name="Chen A."/>
            <person name="Palaniappan K."/>
            <person name="Land M."/>
            <person name="Hauser L."/>
            <person name="Chang Y.J."/>
            <person name="Jeffries C.D."/>
            <person name="Chain P."/>
            <person name="Rohde M."/>
            <person name="Goker M."/>
            <person name="Bristow J."/>
            <person name="Eisen J.A."/>
            <person name="Markowitz V."/>
            <person name="Hugenholtz P."/>
            <person name="Kyrpides N.C."/>
            <person name="Klenk H.P."/>
            <person name="Lapidus A."/>
        </authorList>
    </citation>
    <scope>NUCLEOTIDE SEQUENCE [LARGE SCALE GENOMIC DNA]</scope>
    <source>
        <strain evidence="9">ATCC 27377 / DSM 6068 / ICPB 4128</strain>
    </source>
</reference>
<organism evidence="8 9">
    <name type="scientific">Pirellula staleyi (strain ATCC 27377 / DSM 6068 / ICPB 4128)</name>
    <name type="common">Pirella staleyi</name>
    <dbReference type="NCBI Taxonomy" id="530564"/>
    <lineage>
        <taxon>Bacteria</taxon>
        <taxon>Pseudomonadati</taxon>
        <taxon>Planctomycetota</taxon>
        <taxon>Planctomycetia</taxon>
        <taxon>Pirellulales</taxon>
        <taxon>Pirellulaceae</taxon>
        <taxon>Pirellula</taxon>
    </lineage>
</organism>
<evidence type="ECO:0000256" key="3">
    <source>
        <dbReference type="ARBA" id="ARBA00022490"/>
    </source>
</evidence>
<accession>D2R8L9</accession>
<sequence length="406" mass="44931">MLLLAAMPATAQTKAQYDAARNFMVKEVIVGSGIKDERVIQSMRDTLRHEFVTITHRKNAYLDMALPIGDSQTISSPFIVAYMTESLQPQATDKVLEIGTGSGYQAAILSPLVKEVYSIEIVDSLGKNAAKTLTRLGYKNVFTKVGDGYLGWEEHAPFDKIIVTCSPEKVPKPLEDQLVEGGLMVVPVGQRYEQTLYLFRKRNGKLESEALLPTLFVPMTGKAEDNREIKPDPANPRCANGSFEQEAFPAGGQPGWYYERNIRWETDENSPDGKHHVSFTNSVPGLSSHLLQGFAIDGRKVPELEMKGWVKTDNVIDGPGRDDIAYIIVTLYDENRRQMGHHLLGPFRGTHDWAEKSKKIRIPAQTREGVLRIGLFGATGTASFDGISLQKVVAEIPETSETPSAP</sequence>
<dbReference type="EC" id="2.1.1.77" evidence="7"/>
<evidence type="ECO:0000256" key="4">
    <source>
        <dbReference type="ARBA" id="ARBA00022603"/>
    </source>
</evidence>
<keyword evidence="5 7" id="KW-0808">Transferase</keyword>
<dbReference type="Gene3D" id="2.60.120.260">
    <property type="entry name" value="Galactose-binding domain-like"/>
    <property type="match status" value="1"/>
</dbReference>
<comment type="similarity">
    <text evidence="2 7">Belongs to the methyltransferase superfamily. L-isoaspartyl/D-aspartyl protein methyltransferase family.</text>
</comment>
<gene>
    <name evidence="7" type="primary">pcm</name>
    <name evidence="8" type="ordered locus">Psta_2895</name>
</gene>
<dbReference type="GO" id="GO:0004719">
    <property type="term" value="F:protein-L-isoaspartate (D-aspartate) O-methyltransferase activity"/>
    <property type="evidence" value="ECO:0007669"/>
    <property type="project" value="UniProtKB-UniRule"/>
</dbReference>
<dbReference type="PANTHER" id="PTHR11579">
    <property type="entry name" value="PROTEIN-L-ISOASPARTATE O-METHYLTRANSFERASE"/>
    <property type="match status" value="1"/>
</dbReference>
<dbReference type="SUPFAM" id="SSF53335">
    <property type="entry name" value="S-adenosyl-L-methionine-dependent methyltransferases"/>
    <property type="match status" value="1"/>
</dbReference>
<feature type="active site" evidence="7">
    <location>
        <position position="75"/>
    </location>
</feature>
<name>D2R8L9_PIRSD</name>
<dbReference type="Gene3D" id="3.40.50.150">
    <property type="entry name" value="Vaccinia Virus protein VP39"/>
    <property type="match status" value="1"/>
</dbReference>
<dbReference type="STRING" id="530564.Psta_2895"/>
<dbReference type="GO" id="GO:0030091">
    <property type="term" value="P:protein repair"/>
    <property type="evidence" value="ECO:0007669"/>
    <property type="project" value="UniProtKB-UniRule"/>
</dbReference>
<comment type="subcellular location">
    <subcellularLocation>
        <location evidence="1 7">Cytoplasm</location>
    </subcellularLocation>
</comment>